<dbReference type="InterPro" id="IPR017946">
    <property type="entry name" value="PLC-like_Pdiesterase_TIM-brl"/>
</dbReference>
<dbReference type="PROSITE" id="PS50007">
    <property type="entry name" value="PIPLC_X_DOMAIN"/>
    <property type="match status" value="1"/>
</dbReference>
<dbReference type="InterPro" id="IPR051057">
    <property type="entry name" value="PI-PLC_domain"/>
</dbReference>
<dbReference type="Pfam" id="PF00388">
    <property type="entry name" value="PI-PLC-X"/>
    <property type="match status" value="1"/>
</dbReference>
<evidence type="ECO:0000256" key="1">
    <source>
        <dbReference type="SAM" id="SignalP"/>
    </source>
</evidence>
<keyword evidence="4" id="KW-1185">Reference proteome</keyword>
<dbReference type="GO" id="GO:0008081">
    <property type="term" value="F:phosphoric diester hydrolase activity"/>
    <property type="evidence" value="ECO:0007669"/>
    <property type="project" value="InterPro"/>
</dbReference>
<dbReference type="PANTHER" id="PTHR13593:SF113">
    <property type="entry name" value="SI:DKEY-266F7.9"/>
    <property type="match status" value="1"/>
</dbReference>
<gene>
    <name evidence="3" type="ORF">SNE40_012666</name>
</gene>
<reference evidence="3 4" key="1">
    <citation type="submission" date="2024-01" db="EMBL/GenBank/DDBJ databases">
        <title>The genome of the rayed Mediterranean limpet Patella caerulea (Linnaeus, 1758).</title>
        <authorList>
            <person name="Anh-Thu Weber A."/>
            <person name="Halstead-Nussloch G."/>
        </authorList>
    </citation>
    <scope>NUCLEOTIDE SEQUENCE [LARGE SCALE GENOMIC DNA]</scope>
    <source>
        <strain evidence="3">AATW-2023a</strain>
        <tissue evidence="3">Whole specimen</tissue>
    </source>
</reference>
<proteinExistence type="predicted"/>
<dbReference type="SUPFAM" id="SSF51695">
    <property type="entry name" value="PLC-like phosphodiesterases"/>
    <property type="match status" value="1"/>
</dbReference>
<evidence type="ECO:0000259" key="2">
    <source>
        <dbReference type="SMART" id="SM00148"/>
    </source>
</evidence>
<sequence>MAVLYILTLLWFVAFLSKANGVSASIQNKYYSTTSTTSLDNQDWISLIPNSRTIRDISIPGTHNTVSFFGGPYAQCQTLPLLEQYKAGIRFVDIRCRHIENELPVYHGIMHQNIDLYGVMNDTVQFLNQNPREMILMRIREEAAPRDSTQSITTSIRNCINSYPQHRFWQSVTWPTLGQARGKIIILQEFDTHHFIWVPYRSMNIEDHWNVPGLSRRHLLAKWRHVKAHLKRISGGTGDSRVHLGYTSGASFMAFPYAVAMRLNRHLWKFFRQEERRHCVSYGIIGMDFPGDVLINQIIEKNFQNRTNCQV</sequence>
<feature type="chain" id="PRO_5042999615" description="Phosphatidylinositol-specific phospholipase C X domain-containing protein" evidence="1">
    <location>
        <begin position="22"/>
        <end position="311"/>
    </location>
</feature>
<dbReference type="CDD" id="cd08586">
    <property type="entry name" value="PI-PLCc_BcPLC_like"/>
    <property type="match status" value="1"/>
</dbReference>
<dbReference type="SMART" id="SM00148">
    <property type="entry name" value="PLCXc"/>
    <property type="match status" value="1"/>
</dbReference>
<evidence type="ECO:0000313" key="4">
    <source>
        <dbReference type="Proteomes" id="UP001347796"/>
    </source>
</evidence>
<feature type="domain" description="Phosphatidylinositol-specific phospholipase C X" evidence="2">
    <location>
        <begin position="51"/>
        <end position="189"/>
    </location>
</feature>
<dbReference type="PANTHER" id="PTHR13593">
    <property type="match status" value="1"/>
</dbReference>
<evidence type="ECO:0000313" key="3">
    <source>
        <dbReference type="EMBL" id="KAK6180526.1"/>
    </source>
</evidence>
<keyword evidence="1" id="KW-0732">Signal</keyword>
<comment type="caution">
    <text evidence="3">The sequence shown here is derived from an EMBL/GenBank/DDBJ whole genome shotgun (WGS) entry which is preliminary data.</text>
</comment>
<dbReference type="InterPro" id="IPR000909">
    <property type="entry name" value="PLipase_C_PInositol-sp_X_dom"/>
</dbReference>
<organism evidence="3 4">
    <name type="scientific">Patella caerulea</name>
    <name type="common">Rayed Mediterranean limpet</name>
    <dbReference type="NCBI Taxonomy" id="87958"/>
    <lineage>
        <taxon>Eukaryota</taxon>
        <taxon>Metazoa</taxon>
        <taxon>Spiralia</taxon>
        <taxon>Lophotrochozoa</taxon>
        <taxon>Mollusca</taxon>
        <taxon>Gastropoda</taxon>
        <taxon>Patellogastropoda</taxon>
        <taxon>Patelloidea</taxon>
        <taxon>Patellidae</taxon>
        <taxon>Patella</taxon>
    </lineage>
</organism>
<accession>A0AAN8JME8</accession>
<protein>
    <recommendedName>
        <fullName evidence="2">Phosphatidylinositol-specific phospholipase C X domain-containing protein</fullName>
    </recommendedName>
</protein>
<dbReference type="AlphaFoldDB" id="A0AAN8JME8"/>
<dbReference type="Proteomes" id="UP001347796">
    <property type="component" value="Unassembled WGS sequence"/>
</dbReference>
<dbReference type="GO" id="GO:0006629">
    <property type="term" value="P:lipid metabolic process"/>
    <property type="evidence" value="ECO:0007669"/>
    <property type="project" value="InterPro"/>
</dbReference>
<feature type="signal peptide" evidence="1">
    <location>
        <begin position="1"/>
        <end position="21"/>
    </location>
</feature>
<dbReference type="Gene3D" id="3.20.20.190">
    <property type="entry name" value="Phosphatidylinositol (PI) phosphodiesterase"/>
    <property type="match status" value="1"/>
</dbReference>
<name>A0AAN8JME8_PATCE</name>
<dbReference type="EMBL" id="JAZGQO010000008">
    <property type="protein sequence ID" value="KAK6180526.1"/>
    <property type="molecule type" value="Genomic_DNA"/>
</dbReference>